<dbReference type="Gene3D" id="1.10.10.10">
    <property type="entry name" value="Winged helix-like DNA-binding domain superfamily/Winged helix DNA-binding domain"/>
    <property type="match status" value="1"/>
</dbReference>
<dbReference type="SUPFAM" id="SSF53383">
    <property type="entry name" value="PLP-dependent transferases"/>
    <property type="match status" value="1"/>
</dbReference>
<dbReference type="EMBL" id="JAEKLZ010000083">
    <property type="protein sequence ID" value="MBW8724191.1"/>
    <property type="molecule type" value="Genomic_DNA"/>
</dbReference>
<dbReference type="CDD" id="cd07377">
    <property type="entry name" value="WHTH_GntR"/>
    <property type="match status" value="1"/>
</dbReference>
<dbReference type="AlphaFoldDB" id="A0A952KFU4"/>
<dbReference type="GO" id="GO:0008483">
    <property type="term" value="F:transaminase activity"/>
    <property type="evidence" value="ECO:0007669"/>
    <property type="project" value="UniProtKB-KW"/>
</dbReference>
<organism evidence="7 8">
    <name type="scientific">Inquilinus limosus</name>
    <dbReference type="NCBI Taxonomy" id="171674"/>
    <lineage>
        <taxon>Bacteria</taxon>
        <taxon>Pseudomonadati</taxon>
        <taxon>Pseudomonadota</taxon>
        <taxon>Alphaproteobacteria</taxon>
        <taxon>Rhodospirillales</taxon>
        <taxon>Rhodospirillaceae</taxon>
        <taxon>Inquilinus</taxon>
    </lineage>
</organism>
<name>A0A952KFU4_9PROT</name>
<keyword evidence="2" id="KW-0663">Pyridoxal phosphate</keyword>
<comment type="similarity">
    <text evidence="1">In the C-terminal section; belongs to the class-I pyridoxal-phosphate-dependent aminotransferase family.</text>
</comment>
<protein>
    <submittedName>
        <fullName evidence="7">PLP-dependent aminotransferase family protein</fullName>
    </submittedName>
</protein>
<gene>
    <name evidence="7" type="ORF">JF625_03400</name>
</gene>
<proteinExistence type="inferred from homology"/>
<dbReference type="InterPro" id="IPR015422">
    <property type="entry name" value="PyrdxlP-dep_Trfase_small"/>
</dbReference>
<evidence type="ECO:0000256" key="2">
    <source>
        <dbReference type="ARBA" id="ARBA00022898"/>
    </source>
</evidence>
<evidence type="ECO:0000256" key="1">
    <source>
        <dbReference type="ARBA" id="ARBA00005384"/>
    </source>
</evidence>
<dbReference type="InterPro" id="IPR015421">
    <property type="entry name" value="PyrdxlP-dep_Trfase_major"/>
</dbReference>
<evidence type="ECO:0000256" key="4">
    <source>
        <dbReference type="ARBA" id="ARBA00023125"/>
    </source>
</evidence>
<evidence type="ECO:0000313" key="7">
    <source>
        <dbReference type="EMBL" id="MBW8724191.1"/>
    </source>
</evidence>
<keyword evidence="4" id="KW-0238">DNA-binding</keyword>
<dbReference type="Pfam" id="PF00392">
    <property type="entry name" value="GntR"/>
    <property type="match status" value="1"/>
</dbReference>
<keyword evidence="7" id="KW-0032">Aminotransferase</keyword>
<reference evidence="7" key="1">
    <citation type="submission" date="2020-06" db="EMBL/GenBank/DDBJ databases">
        <title>Stable isotope informed genome-resolved metagenomics uncovers potential trophic interactions in rhizosphere soil.</title>
        <authorList>
            <person name="Starr E.P."/>
            <person name="Shi S."/>
            <person name="Blazewicz S.J."/>
            <person name="Koch B.J."/>
            <person name="Probst A.J."/>
            <person name="Hungate B.A."/>
            <person name="Pett-Ridge J."/>
            <person name="Firestone M.K."/>
            <person name="Banfield J.F."/>
        </authorList>
    </citation>
    <scope>NUCLEOTIDE SEQUENCE</scope>
    <source>
        <strain evidence="7">YM_69_17</strain>
    </source>
</reference>
<comment type="caution">
    <text evidence="7">The sequence shown here is derived from an EMBL/GenBank/DDBJ whole genome shotgun (WGS) entry which is preliminary data.</text>
</comment>
<dbReference type="GO" id="GO:0003677">
    <property type="term" value="F:DNA binding"/>
    <property type="evidence" value="ECO:0007669"/>
    <property type="project" value="UniProtKB-KW"/>
</dbReference>
<evidence type="ECO:0000313" key="8">
    <source>
        <dbReference type="Proteomes" id="UP000700706"/>
    </source>
</evidence>
<dbReference type="PROSITE" id="PS50949">
    <property type="entry name" value="HTH_GNTR"/>
    <property type="match status" value="1"/>
</dbReference>
<sequence>MSKYRSIVAQLADRIRSGGLLPGSRLPAQRQLAAELGVDLTTVTRAYTELKRMGLVEGRSGSGSFVRGVPAGETPVPLQDGFDLSMNVPPQPPGLGDRVAEGLAALLAGPEGTASLGYQPSSGAARDRAAGASWLGRRLGAVAEDRVVVAAGAQSALFALLDLLLDRGDTLACAGLTYPGVRAIAAHLGLRLAGLAQDADGLDPDAFAALCRTDPPKALYLVPTIASPTTATLPPGRRQAIVATARRHGVVLVEDDAYGALPETAPPPLAALAPDLAWHVASLSKCASPALRVAYVAAPDARAALPLTAGLRAISLMASPLTAALATRWIGDGTLGELTTAIRVENRARQRLAAATLPAGAVAAHPDGNHLWLALPEGWTATAFTAAARESGLLVVPADAFDAGGHVTGAPPRAVRLSLGGVPDRAGLERALLRLSGLLSWTAAGPGAAIV</sequence>
<dbReference type="GO" id="GO:0003700">
    <property type="term" value="F:DNA-binding transcription factor activity"/>
    <property type="evidence" value="ECO:0007669"/>
    <property type="project" value="InterPro"/>
</dbReference>
<keyword evidence="5" id="KW-0804">Transcription</keyword>
<dbReference type="GO" id="GO:0030170">
    <property type="term" value="F:pyridoxal phosphate binding"/>
    <property type="evidence" value="ECO:0007669"/>
    <property type="project" value="InterPro"/>
</dbReference>
<evidence type="ECO:0000256" key="3">
    <source>
        <dbReference type="ARBA" id="ARBA00023015"/>
    </source>
</evidence>
<dbReference type="Gene3D" id="3.90.1150.10">
    <property type="entry name" value="Aspartate Aminotransferase, domain 1"/>
    <property type="match status" value="1"/>
</dbReference>
<dbReference type="InterPro" id="IPR036390">
    <property type="entry name" value="WH_DNA-bd_sf"/>
</dbReference>
<dbReference type="SMART" id="SM00345">
    <property type="entry name" value="HTH_GNTR"/>
    <property type="match status" value="1"/>
</dbReference>
<dbReference type="Proteomes" id="UP000700706">
    <property type="component" value="Unassembled WGS sequence"/>
</dbReference>
<accession>A0A952KFU4</accession>
<dbReference type="PANTHER" id="PTHR46577:SF1">
    <property type="entry name" value="HTH-TYPE TRANSCRIPTIONAL REGULATORY PROTEIN GABR"/>
    <property type="match status" value="1"/>
</dbReference>
<dbReference type="InterPro" id="IPR015424">
    <property type="entry name" value="PyrdxlP-dep_Trfase"/>
</dbReference>
<dbReference type="InterPro" id="IPR036388">
    <property type="entry name" value="WH-like_DNA-bd_sf"/>
</dbReference>
<evidence type="ECO:0000256" key="5">
    <source>
        <dbReference type="ARBA" id="ARBA00023163"/>
    </source>
</evidence>
<keyword evidence="7" id="KW-0808">Transferase</keyword>
<keyword evidence="3" id="KW-0805">Transcription regulation</keyword>
<dbReference type="InterPro" id="IPR051446">
    <property type="entry name" value="HTH_trans_reg/aminotransferase"/>
</dbReference>
<dbReference type="CDD" id="cd00609">
    <property type="entry name" value="AAT_like"/>
    <property type="match status" value="1"/>
</dbReference>
<dbReference type="PANTHER" id="PTHR46577">
    <property type="entry name" value="HTH-TYPE TRANSCRIPTIONAL REGULATORY PROTEIN GABR"/>
    <property type="match status" value="1"/>
</dbReference>
<dbReference type="InterPro" id="IPR000524">
    <property type="entry name" value="Tscrpt_reg_HTH_GntR"/>
</dbReference>
<dbReference type="SUPFAM" id="SSF46785">
    <property type="entry name" value="Winged helix' DNA-binding domain"/>
    <property type="match status" value="1"/>
</dbReference>
<dbReference type="Gene3D" id="3.40.640.10">
    <property type="entry name" value="Type I PLP-dependent aspartate aminotransferase-like (Major domain)"/>
    <property type="match status" value="1"/>
</dbReference>
<evidence type="ECO:0000259" key="6">
    <source>
        <dbReference type="PROSITE" id="PS50949"/>
    </source>
</evidence>
<dbReference type="Pfam" id="PF00155">
    <property type="entry name" value="Aminotran_1_2"/>
    <property type="match status" value="1"/>
</dbReference>
<feature type="domain" description="HTH gntR-type" evidence="6">
    <location>
        <begin position="1"/>
        <end position="69"/>
    </location>
</feature>
<dbReference type="InterPro" id="IPR004839">
    <property type="entry name" value="Aminotransferase_I/II_large"/>
</dbReference>